<evidence type="ECO:0000259" key="4">
    <source>
        <dbReference type="Pfam" id="PF17489"/>
    </source>
</evidence>
<dbReference type="Pfam" id="PF17490">
    <property type="entry name" value="Tnp_22_dsRBD"/>
    <property type="match status" value="1"/>
</dbReference>
<comment type="similarity">
    <text evidence="1">Belongs to the transposase 22 family.</text>
</comment>
<dbReference type="InterPro" id="IPR004244">
    <property type="entry name" value="Transposase_22"/>
</dbReference>
<dbReference type="Ensembl" id="ENSCWAT00000028770.1">
    <property type="protein sequence ID" value="ENSCWAP00000026541.1"/>
    <property type="gene ID" value="ENSCWAG00000020098.1"/>
</dbReference>
<dbReference type="GeneTree" id="ENSGT01050000244818"/>
<dbReference type="Gene3D" id="1.20.5.390">
    <property type="entry name" value="L1 transposable element, trimerization domain"/>
    <property type="match status" value="1"/>
</dbReference>
<reference evidence="6" key="2">
    <citation type="submission" date="2025-09" db="UniProtKB">
        <authorList>
            <consortium name="Ensembl"/>
        </authorList>
    </citation>
    <scope>IDENTIFICATION</scope>
</reference>
<name>A0A8C4FEJ4_9CETA</name>
<evidence type="ECO:0000259" key="5">
    <source>
        <dbReference type="Pfam" id="PF17490"/>
    </source>
</evidence>
<dbReference type="InterPro" id="IPR035300">
    <property type="entry name" value="L1_dsRBD"/>
</dbReference>
<dbReference type="Proteomes" id="UP000694540">
    <property type="component" value="Unplaced"/>
</dbReference>
<evidence type="ECO:0008006" key="8">
    <source>
        <dbReference type="Google" id="ProtNLM"/>
    </source>
</evidence>
<protein>
    <recommendedName>
        <fullName evidence="8">L1 transposable element RRM domain-containing protein</fullName>
    </recommendedName>
</protein>
<feature type="domain" description="L1 transposable element dsRBD-like" evidence="5">
    <location>
        <begin position="166"/>
        <end position="230"/>
    </location>
</feature>
<reference evidence="6" key="1">
    <citation type="submission" date="2025-08" db="UniProtKB">
        <authorList>
            <consortium name="Ensembl"/>
        </authorList>
    </citation>
    <scope>IDENTIFICATION</scope>
</reference>
<keyword evidence="2" id="KW-0175">Coiled coil</keyword>
<dbReference type="PANTHER" id="PTHR11505">
    <property type="entry name" value="L1 TRANSPOSABLE ELEMENT-RELATED"/>
    <property type="match status" value="1"/>
</dbReference>
<dbReference type="AlphaFoldDB" id="A0A8C4FEJ4"/>
<evidence type="ECO:0000256" key="1">
    <source>
        <dbReference type="ARBA" id="ARBA00061640"/>
    </source>
</evidence>
<evidence type="ECO:0000313" key="6">
    <source>
        <dbReference type="Ensembl" id="ENSCWAP00000026541.1"/>
    </source>
</evidence>
<keyword evidence="7" id="KW-1185">Reference proteome</keyword>
<organism evidence="6 7">
    <name type="scientific">Catagonus wagneri</name>
    <name type="common">Chacoan peccary</name>
    <dbReference type="NCBI Taxonomy" id="51154"/>
    <lineage>
        <taxon>Eukaryota</taxon>
        <taxon>Metazoa</taxon>
        <taxon>Chordata</taxon>
        <taxon>Craniata</taxon>
        <taxon>Vertebrata</taxon>
        <taxon>Euteleostomi</taxon>
        <taxon>Mammalia</taxon>
        <taxon>Eutheria</taxon>
        <taxon>Laurasiatheria</taxon>
        <taxon>Artiodactyla</taxon>
        <taxon>Suina</taxon>
        <taxon>Tayassuidae</taxon>
        <taxon>Catagonus</taxon>
    </lineage>
</organism>
<dbReference type="Pfam" id="PF17489">
    <property type="entry name" value="Tnp_22_trimer"/>
    <property type="match status" value="1"/>
</dbReference>
<feature type="domain" description="L1 transposable element RRM" evidence="3">
    <location>
        <begin position="69"/>
        <end position="163"/>
    </location>
</feature>
<dbReference type="Gene3D" id="3.30.70.1820">
    <property type="entry name" value="L1 transposable element, RRM domain"/>
    <property type="match status" value="1"/>
</dbReference>
<dbReference type="Gene3D" id="3.30.250.20">
    <property type="entry name" value="L1 transposable element, C-terminal domain"/>
    <property type="match status" value="1"/>
</dbReference>
<dbReference type="InterPro" id="IPR042566">
    <property type="entry name" value="L1_C"/>
</dbReference>
<dbReference type="Pfam" id="PF02994">
    <property type="entry name" value="Transposase_22"/>
    <property type="match status" value="1"/>
</dbReference>
<feature type="coiled-coil region" evidence="2">
    <location>
        <begin position="16"/>
        <end position="43"/>
    </location>
</feature>
<proteinExistence type="inferred from homology"/>
<accession>A0A8C4FEJ4</accession>
<evidence type="ECO:0000259" key="3">
    <source>
        <dbReference type="Pfam" id="PF02994"/>
    </source>
</evidence>
<evidence type="ECO:0000313" key="7">
    <source>
        <dbReference type="Proteomes" id="UP000694540"/>
    </source>
</evidence>
<dbReference type="InterPro" id="IPR043636">
    <property type="entry name" value="L1_RRM_dom"/>
</dbReference>
<dbReference type="FunFam" id="3.30.70.1820:FF:000002">
    <property type="entry name" value="LINE-1 retrotransposable element ORF1 protein"/>
    <property type="match status" value="1"/>
</dbReference>
<sequence>MMQGIGNRLEAKTDHLQETLSREIQAEERISEVEDRLVEITNAEDKRDKRLKGNEQNLRELWDNVKCTNIRTIGVPEGEEREKGTEKIFEEIIAENFPNMGKAALTQIQEAQRVPYKINPRRNTPRHILIKMTKIKDKEKILKAAREKKLMTYKGTPIRLSADFSAEILQARREWHDILNVMKGKNFQPRLLYPARLSFRFEGEIKTFTDKQKLREFCNTKPALQQILKELL</sequence>
<evidence type="ECO:0000256" key="2">
    <source>
        <dbReference type="SAM" id="Coils"/>
    </source>
</evidence>
<dbReference type="InterPro" id="IPR035301">
    <property type="entry name" value="L1_trimer"/>
</dbReference>
<feature type="domain" description="L1 transposable element trimerization" evidence="4">
    <location>
        <begin position="25"/>
        <end position="63"/>
    </location>
</feature>